<comment type="subcellular location">
    <subcellularLocation>
        <location evidence="1 8">Nucleus</location>
    </subcellularLocation>
</comment>
<name>A0A9W8M2K7_9FUNG</name>
<feature type="compositionally biased region" description="Low complexity" evidence="9">
    <location>
        <begin position="547"/>
        <end position="566"/>
    </location>
</feature>
<keyword evidence="4 8" id="KW-0805">Transcription regulation</keyword>
<evidence type="ECO:0000313" key="11">
    <source>
        <dbReference type="Proteomes" id="UP001140074"/>
    </source>
</evidence>
<keyword evidence="8" id="KW-0010">Activator</keyword>
<evidence type="ECO:0000256" key="2">
    <source>
        <dbReference type="ARBA" id="ARBA00005635"/>
    </source>
</evidence>
<evidence type="ECO:0000256" key="5">
    <source>
        <dbReference type="ARBA" id="ARBA00023163"/>
    </source>
</evidence>
<keyword evidence="11" id="KW-1185">Reference proteome</keyword>
<dbReference type="PANTHER" id="PTHR13114">
    <property type="entry name" value="MEDIATOR OF RNA POLYMERASE II TRANSCRIPTION SUBUNIT 17"/>
    <property type="match status" value="1"/>
</dbReference>
<dbReference type="InterPro" id="IPR019313">
    <property type="entry name" value="Mediator_Med17"/>
</dbReference>
<comment type="function">
    <text evidence="8">Component of the Mediator complex, a coactivator involved in the regulated transcription of nearly all RNA polymerase II-dependent genes. Mediator functions as a bridge to convey information from gene-specific regulatory proteins to the basal RNA polymerase II transcription machinery. Mediator is recruited to promoters by direct interactions with regulatory proteins and serves as a scaffold for the assembly of a functional preinitiation complex with RNA polymerase II and the general transcription factors.</text>
</comment>
<evidence type="ECO:0000256" key="8">
    <source>
        <dbReference type="RuleBase" id="RU364140"/>
    </source>
</evidence>
<dbReference type="PANTHER" id="PTHR13114:SF7">
    <property type="entry name" value="MEDIATOR OF RNA POLYMERASE II TRANSCRIPTION SUBUNIT 17"/>
    <property type="match status" value="1"/>
</dbReference>
<evidence type="ECO:0000256" key="9">
    <source>
        <dbReference type="SAM" id="MobiDB-lite"/>
    </source>
</evidence>
<dbReference type="Proteomes" id="UP001140074">
    <property type="component" value="Unassembled WGS sequence"/>
</dbReference>
<proteinExistence type="inferred from homology"/>
<dbReference type="Pfam" id="PF10156">
    <property type="entry name" value="Med17"/>
    <property type="match status" value="1"/>
</dbReference>
<reference evidence="10" key="1">
    <citation type="submission" date="2022-07" db="EMBL/GenBank/DDBJ databases">
        <title>Phylogenomic reconstructions and comparative analyses of Kickxellomycotina fungi.</title>
        <authorList>
            <person name="Reynolds N.K."/>
            <person name="Stajich J.E."/>
            <person name="Barry K."/>
            <person name="Grigoriev I.V."/>
            <person name="Crous P."/>
            <person name="Smith M.E."/>
        </authorList>
    </citation>
    <scope>NUCLEOTIDE SEQUENCE</scope>
    <source>
        <strain evidence="10">RSA 476</strain>
    </source>
</reference>
<comment type="caution">
    <text evidence="10">The sequence shown here is derived from an EMBL/GenBank/DDBJ whole genome shotgun (WGS) entry which is preliminary data.</text>
</comment>
<evidence type="ECO:0000256" key="3">
    <source>
        <dbReference type="ARBA" id="ARBA00019610"/>
    </source>
</evidence>
<evidence type="ECO:0000256" key="4">
    <source>
        <dbReference type="ARBA" id="ARBA00023015"/>
    </source>
</evidence>
<evidence type="ECO:0000313" key="10">
    <source>
        <dbReference type="EMBL" id="KAJ2860440.1"/>
    </source>
</evidence>
<dbReference type="GO" id="GO:0003712">
    <property type="term" value="F:transcription coregulator activity"/>
    <property type="evidence" value="ECO:0007669"/>
    <property type="project" value="InterPro"/>
</dbReference>
<evidence type="ECO:0000256" key="7">
    <source>
        <dbReference type="ARBA" id="ARBA00032014"/>
    </source>
</evidence>
<dbReference type="GO" id="GO:0006357">
    <property type="term" value="P:regulation of transcription by RNA polymerase II"/>
    <property type="evidence" value="ECO:0007669"/>
    <property type="project" value="InterPro"/>
</dbReference>
<evidence type="ECO:0000256" key="6">
    <source>
        <dbReference type="ARBA" id="ARBA00023242"/>
    </source>
</evidence>
<dbReference type="GO" id="GO:0016592">
    <property type="term" value="C:mediator complex"/>
    <property type="evidence" value="ECO:0007669"/>
    <property type="project" value="InterPro"/>
</dbReference>
<feature type="region of interest" description="Disordered" evidence="9">
    <location>
        <begin position="58"/>
        <end position="80"/>
    </location>
</feature>
<organism evidence="10 11">
    <name type="scientific">Coemansia aciculifera</name>
    <dbReference type="NCBI Taxonomy" id="417176"/>
    <lineage>
        <taxon>Eukaryota</taxon>
        <taxon>Fungi</taxon>
        <taxon>Fungi incertae sedis</taxon>
        <taxon>Zoopagomycota</taxon>
        <taxon>Kickxellomycotina</taxon>
        <taxon>Kickxellomycetes</taxon>
        <taxon>Kickxellales</taxon>
        <taxon>Kickxellaceae</taxon>
        <taxon>Coemansia</taxon>
    </lineage>
</organism>
<keyword evidence="5 8" id="KW-0804">Transcription</keyword>
<dbReference type="GO" id="GO:0070847">
    <property type="term" value="C:core mediator complex"/>
    <property type="evidence" value="ECO:0007669"/>
    <property type="project" value="TreeGrafter"/>
</dbReference>
<dbReference type="AlphaFoldDB" id="A0A9W8M2K7"/>
<gene>
    <name evidence="8" type="primary">MED17</name>
    <name evidence="10" type="ORF">GGH94_005517</name>
</gene>
<comment type="similarity">
    <text evidence="2 8">Belongs to the Mediator complex subunit 17 family.</text>
</comment>
<feature type="region of interest" description="Disordered" evidence="9">
    <location>
        <begin position="543"/>
        <end position="566"/>
    </location>
</feature>
<comment type="subunit">
    <text evidence="8">Component of the Mediator complex.</text>
</comment>
<protein>
    <recommendedName>
        <fullName evidence="3 8">Mediator of RNA polymerase II transcription subunit 17</fullName>
    </recommendedName>
    <alternativeName>
        <fullName evidence="7 8">Mediator complex subunit 17</fullName>
    </alternativeName>
</protein>
<accession>A0A9W8M2K7</accession>
<evidence type="ECO:0000256" key="1">
    <source>
        <dbReference type="ARBA" id="ARBA00004123"/>
    </source>
</evidence>
<feature type="region of interest" description="Disordered" evidence="9">
    <location>
        <begin position="297"/>
        <end position="328"/>
    </location>
</feature>
<feature type="compositionally biased region" description="Polar residues" evidence="9">
    <location>
        <begin position="318"/>
        <end position="328"/>
    </location>
</feature>
<sequence>MPSGTLRAPLESMASQFTVNEIDAQGSVTLQPHLSAQEEMAQQIGQLWDTYNNFQGLPDLPDTASDIDNDTESKASDEEDSVDLLATTAVNGKSDEKRGADMDAYAVRAKVHEQLTLAQSEIQVSLDMVRLLLAAKKRAARGGVSGEQAALAKHDQATGSTAFAALVGGDIGTEVTVGGLPFPVGMVDTVKTERRAQTSSEQQTNELKFVLGAKYRQMGEAADTLLLSSQRLQTMARGESGFWRTAFELRRRNWVVQQQRQLMGASSKRMPLYGDRYFVRYGYADAGSSFSEDGLAEILRPSDDSPPADDNDVVMQSPPESVASQLTPLKQGGKAAPLFIPSSDRRRLQVRLFGDEQNAPPGLAGSSDYCGSPPHPSALDRTHARLLGARRALFDRELYHRLCKEARVLDLGSVRSTVTSADPPLIRDILVTTLSRDNMDVRFEWMLDDSVSSECPGSEFVAWQSEYYAGLALVMAAMHQRRLHREVKQHYLGANLASRAHVAATSGRAPLPPPDAFANAPAVPTSAPPLTVQGLVATGAATPSGVSAAPSGSETAAGGSGSGSPAAAAVVAGSAESSTAAEATGAGATYSVARSDLLILAPVLQGMQFAKWQHILSAHTQRACAAWRQLTGEPIEVITHFARSYQTPDGEWSARDTRNLRQLYTTPSTDDDGASSEGMAYVIRMRFQGGSIMAFRVDSLGNLVFIKGYFPLSKDSVLSQPDQISIHRVFRIIPMAGLSEFVDQLRREMQSLVLLRVASALSRCSYQRVGKRCQMGQWYVHQAQLCAVGECWEGARHRQIIAVPCWGADTAAVPAAGLGDSAGSTAWRLSLAFGPKHPTAFDAIPHSVGNGSDRPRVPWTTVYPPTPDSPMALQISHLKTFEERLLQGGRVGAVNVVDRDSSVTVYTSDSVAEDDDEGREGVLEGVGE</sequence>
<dbReference type="EMBL" id="JANBUY010000297">
    <property type="protein sequence ID" value="KAJ2860440.1"/>
    <property type="molecule type" value="Genomic_DNA"/>
</dbReference>
<keyword evidence="6 8" id="KW-0539">Nucleus</keyword>